<evidence type="ECO:0000313" key="2">
    <source>
        <dbReference type="EMBL" id="KAH6607583.1"/>
    </source>
</evidence>
<dbReference type="AlphaFoldDB" id="A0A9P8TWL4"/>
<evidence type="ECO:0000313" key="3">
    <source>
        <dbReference type="Proteomes" id="UP000827724"/>
    </source>
</evidence>
<feature type="region of interest" description="Disordered" evidence="1">
    <location>
        <begin position="1"/>
        <end position="22"/>
    </location>
</feature>
<protein>
    <submittedName>
        <fullName evidence="2">Uncharacterized protein</fullName>
    </submittedName>
</protein>
<comment type="caution">
    <text evidence="2">The sequence shown here is derived from an EMBL/GenBank/DDBJ whole genome shotgun (WGS) entry which is preliminary data.</text>
</comment>
<organism evidence="2 3">
    <name type="scientific">Trichoderma cornu-damae</name>
    <dbReference type="NCBI Taxonomy" id="654480"/>
    <lineage>
        <taxon>Eukaryota</taxon>
        <taxon>Fungi</taxon>
        <taxon>Dikarya</taxon>
        <taxon>Ascomycota</taxon>
        <taxon>Pezizomycotina</taxon>
        <taxon>Sordariomycetes</taxon>
        <taxon>Hypocreomycetidae</taxon>
        <taxon>Hypocreales</taxon>
        <taxon>Hypocreaceae</taxon>
        <taxon>Trichoderma</taxon>
    </lineage>
</organism>
<sequence>MVPPCSVWDKVPEGTPGGPGEQPLVGELQLIKEHGFLAVAPVDVTKHVEAGFDAPNLFEQMSVAEAEVEVVFLR</sequence>
<name>A0A9P8TWL4_9HYPO</name>
<dbReference type="Proteomes" id="UP000827724">
    <property type="component" value="Unassembled WGS sequence"/>
</dbReference>
<gene>
    <name evidence="2" type="ORF">Trco_003896</name>
</gene>
<evidence type="ECO:0000256" key="1">
    <source>
        <dbReference type="SAM" id="MobiDB-lite"/>
    </source>
</evidence>
<dbReference type="EMBL" id="JAIWOZ010000003">
    <property type="protein sequence ID" value="KAH6607583.1"/>
    <property type="molecule type" value="Genomic_DNA"/>
</dbReference>
<reference evidence="2" key="1">
    <citation type="submission" date="2021-08" db="EMBL/GenBank/DDBJ databases">
        <title>Chromosome-Level Trichoderma cornu-damae using Hi-C Data.</title>
        <authorList>
            <person name="Kim C.S."/>
        </authorList>
    </citation>
    <scope>NUCLEOTIDE SEQUENCE</scope>
    <source>
        <strain evidence="2">KA19-0412C</strain>
    </source>
</reference>
<proteinExistence type="predicted"/>
<accession>A0A9P8TWL4</accession>
<keyword evidence="3" id="KW-1185">Reference proteome</keyword>